<evidence type="ECO:0000259" key="13">
    <source>
        <dbReference type="PROSITE" id="PS50939"/>
    </source>
</evidence>
<dbReference type="Proteomes" id="UP001140206">
    <property type="component" value="Chromosome 5"/>
</dbReference>
<organism evidence="14 15">
    <name type="scientific">Rhynchospora pubera</name>
    <dbReference type="NCBI Taxonomy" id="906938"/>
    <lineage>
        <taxon>Eukaryota</taxon>
        <taxon>Viridiplantae</taxon>
        <taxon>Streptophyta</taxon>
        <taxon>Embryophyta</taxon>
        <taxon>Tracheophyta</taxon>
        <taxon>Spermatophyta</taxon>
        <taxon>Magnoliopsida</taxon>
        <taxon>Liliopsida</taxon>
        <taxon>Poales</taxon>
        <taxon>Cyperaceae</taxon>
        <taxon>Cyperoideae</taxon>
        <taxon>Rhynchosporeae</taxon>
        <taxon>Rhynchospora</taxon>
    </lineage>
</organism>
<comment type="cofactor">
    <cofactor evidence="1">
        <name>heme b</name>
        <dbReference type="ChEBI" id="CHEBI:60344"/>
    </cofactor>
</comment>
<keyword evidence="8 11" id="KW-1133">Transmembrane helix</keyword>
<reference evidence="14" key="1">
    <citation type="submission" date="2022-08" db="EMBL/GenBank/DDBJ databases">
        <authorList>
            <person name="Marques A."/>
        </authorList>
    </citation>
    <scope>NUCLEOTIDE SEQUENCE</scope>
    <source>
        <strain evidence="14">RhyPub2mFocal</strain>
        <tissue evidence="14">Leaves</tissue>
    </source>
</reference>
<feature type="signal peptide" evidence="12">
    <location>
        <begin position="1"/>
        <end position="28"/>
    </location>
</feature>
<evidence type="ECO:0000256" key="9">
    <source>
        <dbReference type="ARBA" id="ARBA00023004"/>
    </source>
</evidence>
<dbReference type="GO" id="GO:0020037">
    <property type="term" value="F:heme binding"/>
    <property type="evidence" value="ECO:0007669"/>
    <property type="project" value="TreeGrafter"/>
</dbReference>
<evidence type="ECO:0000256" key="1">
    <source>
        <dbReference type="ARBA" id="ARBA00001970"/>
    </source>
</evidence>
<evidence type="ECO:0000256" key="2">
    <source>
        <dbReference type="ARBA" id="ARBA00004141"/>
    </source>
</evidence>
<feature type="transmembrane region" description="Helical" evidence="11">
    <location>
        <begin position="161"/>
        <end position="183"/>
    </location>
</feature>
<evidence type="ECO:0000256" key="6">
    <source>
        <dbReference type="ARBA" id="ARBA00022723"/>
    </source>
</evidence>
<dbReference type="AlphaFoldDB" id="A0AAV8C2F7"/>
<keyword evidence="5 11" id="KW-0812">Transmembrane</keyword>
<feature type="transmembrane region" description="Helical" evidence="11">
    <location>
        <begin position="60"/>
        <end position="82"/>
    </location>
</feature>
<feature type="chain" id="PRO_5043372802" description="Cytochrome b561 domain-containing protein" evidence="12">
    <location>
        <begin position="29"/>
        <end position="259"/>
    </location>
</feature>
<feature type="domain" description="Cytochrome b561" evidence="13">
    <location>
        <begin position="17"/>
        <end position="223"/>
    </location>
</feature>
<dbReference type="PROSITE" id="PS50939">
    <property type="entry name" value="CYTOCHROME_B561"/>
    <property type="match status" value="1"/>
</dbReference>
<protein>
    <recommendedName>
        <fullName evidence="13">Cytochrome b561 domain-containing protein</fullName>
    </recommendedName>
</protein>
<comment type="subcellular location">
    <subcellularLocation>
        <location evidence="2">Membrane</location>
        <topology evidence="2">Multi-pass membrane protein</topology>
    </subcellularLocation>
</comment>
<keyword evidence="15" id="KW-1185">Reference proteome</keyword>
<comment type="caution">
    <text evidence="14">The sequence shown here is derived from an EMBL/GenBank/DDBJ whole genome shotgun (WGS) entry which is preliminary data.</text>
</comment>
<evidence type="ECO:0000256" key="11">
    <source>
        <dbReference type="SAM" id="Phobius"/>
    </source>
</evidence>
<dbReference type="GO" id="GO:0046872">
    <property type="term" value="F:metal ion binding"/>
    <property type="evidence" value="ECO:0007669"/>
    <property type="project" value="UniProtKB-KW"/>
</dbReference>
<evidence type="ECO:0000256" key="5">
    <source>
        <dbReference type="ARBA" id="ARBA00022692"/>
    </source>
</evidence>
<keyword evidence="7" id="KW-0249">Electron transport</keyword>
<keyword evidence="6" id="KW-0479">Metal-binding</keyword>
<evidence type="ECO:0000313" key="15">
    <source>
        <dbReference type="Proteomes" id="UP001140206"/>
    </source>
</evidence>
<keyword evidence="3" id="KW-0813">Transport</keyword>
<feature type="transmembrane region" description="Helical" evidence="11">
    <location>
        <begin position="195"/>
        <end position="215"/>
    </location>
</feature>
<feature type="transmembrane region" description="Helical" evidence="11">
    <location>
        <begin position="94"/>
        <end position="118"/>
    </location>
</feature>
<dbReference type="GO" id="GO:0016020">
    <property type="term" value="C:membrane"/>
    <property type="evidence" value="ECO:0007669"/>
    <property type="project" value="UniProtKB-SubCell"/>
</dbReference>
<evidence type="ECO:0000256" key="10">
    <source>
        <dbReference type="ARBA" id="ARBA00023136"/>
    </source>
</evidence>
<evidence type="ECO:0000313" key="14">
    <source>
        <dbReference type="EMBL" id="KAJ4749359.1"/>
    </source>
</evidence>
<keyword evidence="4" id="KW-0349">Heme</keyword>
<dbReference type="GO" id="GO:0140575">
    <property type="term" value="F:transmembrane monodehydroascorbate reductase activity"/>
    <property type="evidence" value="ECO:0007669"/>
    <property type="project" value="InterPro"/>
</dbReference>
<gene>
    <name evidence="14" type="ORF">LUZ62_083764</name>
</gene>
<evidence type="ECO:0000256" key="3">
    <source>
        <dbReference type="ARBA" id="ARBA00022448"/>
    </source>
</evidence>
<keyword evidence="10 11" id="KW-0472">Membrane</keyword>
<evidence type="ECO:0000256" key="7">
    <source>
        <dbReference type="ARBA" id="ARBA00022982"/>
    </source>
</evidence>
<dbReference type="EMBL" id="JAMFTS010000005">
    <property type="protein sequence ID" value="KAJ4749359.1"/>
    <property type="molecule type" value="Genomic_DNA"/>
</dbReference>
<dbReference type="PANTHER" id="PTHR15422:SF24">
    <property type="entry name" value="DOMON RELATED DOMAIN-CONTAINING PROTEIN"/>
    <property type="match status" value="1"/>
</dbReference>
<dbReference type="PANTHER" id="PTHR15422">
    <property type="entry name" value="OS05G0565100 PROTEIN"/>
    <property type="match status" value="1"/>
</dbReference>
<evidence type="ECO:0000256" key="12">
    <source>
        <dbReference type="SAM" id="SignalP"/>
    </source>
</evidence>
<keyword evidence="12" id="KW-0732">Signal</keyword>
<dbReference type="Pfam" id="PF03188">
    <property type="entry name" value="Cytochrom_B561"/>
    <property type="match status" value="1"/>
</dbReference>
<keyword evidence="9" id="KW-0408">Iron</keyword>
<dbReference type="Gene3D" id="1.20.120.1770">
    <property type="match status" value="1"/>
</dbReference>
<dbReference type="InterPro" id="IPR045150">
    <property type="entry name" value="CYB561D1/2"/>
</dbReference>
<evidence type="ECO:0000256" key="8">
    <source>
        <dbReference type="ARBA" id="ARBA00022989"/>
    </source>
</evidence>
<accession>A0AAV8C2F7</accession>
<evidence type="ECO:0000256" key="4">
    <source>
        <dbReference type="ARBA" id="ARBA00022617"/>
    </source>
</evidence>
<dbReference type="InterPro" id="IPR006593">
    <property type="entry name" value="Cyt_b561/ferric_Rdtase_TM"/>
</dbReference>
<name>A0AAV8C2F7_9POAL</name>
<dbReference type="SMART" id="SM00665">
    <property type="entry name" value="B561"/>
    <property type="match status" value="1"/>
</dbReference>
<sequence>MMALKREWTYVISVCFVLLTVALPSAESAQNFTTKMNQSHKDSQSSPLKLNPKLSLQIKIHALLLWGSVGFFMPIGILVIRFASSCTCGKNFRILFYLHVVLQTVAVGLATAGAVLSLKNFENNFNNTHQRIGLALYGFIWFQPLLGFLRPNRGVKARSIWYLIHWLIGIGICIVGIANIYIGLHTFHERTSKSVRLWVALFTLEVSFFGFIYLLQDRWMYMLGQGARHCDEQIRPTDHITSPSTSTNKKQITISDIIG</sequence>
<proteinExistence type="predicted"/>
<dbReference type="CDD" id="cd08760">
    <property type="entry name" value="Cyt_b561_FRRS1_like"/>
    <property type="match status" value="1"/>
</dbReference>
<feature type="transmembrane region" description="Helical" evidence="11">
    <location>
        <begin position="130"/>
        <end position="149"/>
    </location>
</feature>